<dbReference type="Proteomes" id="UP000253034">
    <property type="component" value="Unassembled WGS sequence"/>
</dbReference>
<comment type="caution">
    <text evidence="1">The sequence shown here is derived from an EMBL/GenBank/DDBJ whole genome shotgun (WGS) entry which is preliminary data.</text>
</comment>
<dbReference type="AlphaFoldDB" id="A0A369BMT0"/>
<evidence type="ECO:0000313" key="1">
    <source>
        <dbReference type="EMBL" id="RCX20984.1"/>
    </source>
</evidence>
<keyword evidence="2" id="KW-1185">Reference proteome</keyword>
<dbReference type="EMBL" id="QPJT01000001">
    <property type="protein sequence ID" value="RCX20984.1"/>
    <property type="molecule type" value="Genomic_DNA"/>
</dbReference>
<protein>
    <submittedName>
        <fullName evidence="1">Uncharacterized protein</fullName>
    </submittedName>
</protein>
<dbReference type="OrthoDB" id="1799049at2"/>
<evidence type="ECO:0000313" key="2">
    <source>
        <dbReference type="Proteomes" id="UP000253034"/>
    </source>
</evidence>
<gene>
    <name evidence="1" type="ORF">DFR58_101188</name>
</gene>
<proteinExistence type="predicted"/>
<name>A0A369BMT0_9FIRM</name>
<organism evidence="1 2">
    <name type="scientific">Anaerobacterium chartisolvens</name>
    <dbReference type="NCBI Taxonomy" id="1297424"/>
    <lineage>
        <taxon>Bacteria</taxon>
        <taxon>Bacillati</taxon>
        <taxon>Bacillota</taxon>
        <taxon>Clostridia</taxon>
        <taxon>Eubacteriales</taxon>
        <taxon>Oscillospiraceae</taxon>
        <taxon>Anaerobacterium</taxon>
    </lineage>
</organism>
<dbReference type="RefSeq" id="WP_114295930.1">
    <property type="nucleotide sequence ID" value="NZ_QPJT01000001.1"/>
</dbReference>
<reference evidence="1 2" key="1">
    <citation type="submission" date="2018-07" db="EMBL/GenBank/DDBJ databases">
        <title>Genomic Encyclopedia of Type Strains, Phase IV (KMG-IV): sequencing the most valuable type-strain genomes for metagenomic binning, comparative biology and taxonomic classification.</title>
        <authorList>
            <person name="Goeker M."/>
        </authorList>
    </citation>
    <scope>NUCLEOTIDE SEQUENCE [LARGE SCALE GENOMIC DNA]</scope>
    <source>
        <strain evidence="1 2">DSM 27016</strain>
    </source>
</reference>
<accession>A0A369BMT0</accession>
<sequence>MKNLHGSVTIGLREKETNKVIAIYPYTPDENDSDKDIEDKVKFWFYQQSCSAEEKLKECYVDVIEQSELVH</sequence>